<feature type="compositionally biased region" description="Low complexity" evidence="1">
    <location>
        <begin position="42"/>
        <end position="60"/>
    </location>
</feature>
<dbReference type="EMBL" id="UFAJ01000261">
    <property type="protein sequence ID" value="SSD60062.1"/>
    <property type="molecule type" value="Genomic_DNA"/>
</dbReference>
<feature type="compositionally biased region" description="Polar residues" evidence="1">
    <location>
        <begin position="237"/>
        <end position="250"/>
    </location>
</feature>
<feature type="region of interest" description="Disordered" evidence="1">
    <location>
        <begin position="228"/>
        <end position="250"/>
    </location>
</feature>
<dbReference type="Gene3D" id="1.10.167.10">
    <property type="entry name" value="Regulator of G-protein Signalling 4, domain 2"/>
    <property type="match status" value="1"/>
</dbReference>
<dbReference type="VEuPathDB" id="FungiDB:SCODWIG_01823"/>
<accession>A0A376B604</accession>
<organism evidence="3 4">
    <name type="scientific">Saccharomycodes ludwigii</name>
    <dbReference type="NCBI Taxonomy" id="36035"/>
    <lineage>
        <taxon>Eukaryota</taxon>
        <taxon>Fungi</taxon>
        <taxon>Dikarya</taxon>
        <taxon>Ascomycota</taxon>
        <taxon>Saccharomycotina</taxon>
        <taxon>Saccharomycetes</taxon>
        <taxon>Saccharomycodales</taxon>
        <taxon>Saccharomycodaceae</taxon>
        <taxon>Saccharomycodes</taxon>
    </lineage>
</organism>
<name>A0A376B604_9ASCO</name>
<proteinExistence type="predicted"/>
<dbReference type="InterPro" id="IPR044926">
    <property type="entry name" value="RGS_subdomain_2"/>
</dbReference>
<evidence type="ECO:0000256" key="1">
    <source>
        <dbReference type="SAM" id="MobiDB-lite"/>
    </source>
</evidence>
<keyword evidence="2" id="KW-1133">Transmembrane helix</keyword>
<keyword evidence="4" id="KW-1185">Reference proteome</keyword>
<keyword evidence="2" id="KW-0472">Membrane</keyword>
<feature type="transmembrane region" description="Helical" evidence="2">
    <location>
        <begin position="412"/>
        <end position="432"/>
    </location>
</feature>
<dbReference type="OrthoDB" id="5584247at2759"/>
<keyword evidence="2" id="KW-0812">Transmembrane</keyword>
<dbReference type="InterPro" id="IPR052246">
    <property type="entry name" value="Cell_Polariz_PKAAnc"/>
</dbReference>
<dbReference type="PANTHER" id="PTHR13155:SF1">
    <property type="entry name" value="A-KINASE ANCHOR PROTEIN 10, MITOCHONDRIAL"/>
    <property type="match status" value="1"/>
</dbReference>
<evidence type="ECO:0000313" key="4">
    <source>
        <dbReference type="Proteomes" id="UP000262825"/>
    </source>
</evidence>
<dbReference type="GO" id="GO:0005886">
    <property type="term" value="C:plasma membrane"/>
    <property type="evidence" value="ECO:0007669"/>
    <property type="project" value="TreeGrafter"/>
</dbReference>
<dbReference type="GO" id="GO:0008104">
    <property type="term" value="P:intracellular protein localization"/>
    <property type="evidence" value="ECO:0007669"/>
    <property type="project" value="TreeGrafter"/>
</dbReference>
<feature type="region of interest" description="Disordered" evidence="1">
    <location>
        <begin position="42"/>
        <end position="82"/>
    </location>
</feature>
<dbReference type="AlphaFoldDB" id="A0A376B604"/>
<evidence type="ECO:0000313" key="3">
    <source>
        <dbReference type="EMBL" id="SSD60062.1"/>
    </source>
</evidence>
<dbReference type="SUPFAM" id="SSF48097">
    <property type="entry name" value="Regulator of G-protein signaling, RGS"/>
    <property type="match status" value="1"/>
</dbReference>
<dbReference type="Proteomes" id="UP000262825">
    <property type="component" value="Unassembled WGS sequence"/>
</dbReference>
<protein>
    <submittedName>
        <fullName evidence="3">Uncharacterized protein</fullName>
    </submittedName>
</protein>
<feature type="transmembrane region" description="Helical" evidence="2">
    <location>
        <begin position="444"/>
        <end position="467"/>
    </location>
</feature>
<reference evidence="4" key="1">
    <citation type="submission" date="2018-06" db="EMBL/GenBank/DDBJ databases">
        <authorList>
            <person name="Guldener U."/>
        </authorList>
    </citation>
    <scope>NUCLEOTIDE SEQUENCE [LARGE SCALE GENOMIC DNA]</scope>
    <source>
        <strain evidence="4">UTAD17</strain>
    </source>
</reference>
<dbReference type="PANTHER" id="PTHR13155">
    <property type="entry name" value="A-KINASE ANCHOR PROTEINS"/>
    <property type="match status" value="1"/>
</dbReference>
<sequence length="570" mass="65819">MDEFNFVDDNNSNSSNEMVGNAAPTVKLYKGKKNNIIKLSQKQEQVQRQQYQRPQQQQIQTSSDEDEEYDHNDIHGNNNLYDEKLSLTKEPTTTLSLSDRLPELYEVLNQQTAAPVDLWTFYNYLAQYPVAINYLDFWIDVVTHLRFCKDYVKSIRKSVLSFNARTSQIRQSHSSIGINNNNNNVSATNISSAQFYNNTSTSNLNNNTRETIPSFLLLKSLRDDDSFIGGPPEPSFGRNSNRQDITSNRSSQRISEFLNVDLQSPELHQLLEKVNGLTSTPQTQNDSSITISTAELMDKFVKAHGVKTHMDSKKLLDNATSIVRTYLLSPEQSSKFLYHTPVATRNWIVQMVMGQNRYDPSVFEDCKILCFHFLEQQMYPLFLKEITYHNLHDDYNTTTNSVFSNYTRLSRILLGLFWLWVGFWIGYTLIFLNYGKGIRVVTIVPFIIGCYYIIVGIFKVDLFYALFGLTQRITSIVSTNGGNNKDSKKNYQNDNEVELGYYTRNTSLRHNFQHIPVIFRFLGGRDRLIKIQSKVIVKLLRRRALWATVWILFCTGCFTVIFSCVPGRRL</sequence>
<gene>
    <name evidence="3" type="ORF">SCODWIG_01823</name>
</gene>
<feature type="transmembrane region" description="Helical" evidence="2">
    <location>
        <begin position="544"/>
        <end position="565"/>
    </location>
</feature>
<evidence type="ECO:0000256" key="2">
    <source>
        <dbReference type="SAM" id="Phobius"/>
    </source>
</evidence>
<dbReference type="InterPro" id="IPR036305">
    <property type="entry name" value="RGS_sf"/>
</dbReference>